<proteinExistence type="predicted"/>
<sequence>FAPLAKTLVLKKHIAFAPYLLGHGPGTPRPRCVTGRRLSAPAGLHRIGSRFNSSRTVSIEELDYCEVFTNQLSGEIPTPIESLNLIKLNLLQNKLTGSIPQRLFQLKNLSFVWLFRNQLSGEIPIAIESQNLIGLDLSENNLTGSIPQ</sequence>
<evidence type="ECO:0000313" key="1">
    <source>
        <dbReference type="EMBL" id="KAI7987033.1"/>
    </source>
</evidence>
<gene>
    <name evidence="1" type="ORF">LOK49_LG13G02346</name>
</gene>
<keyword evidence="2" id="KW-1185">Reference proteome</keyword>
<feature type="non-terminal residue" evidence="1">
    <location>
        <position position="1"/>
    </location>
</feature>
<organism evidence="1 2">
    <name type="scientific">Camellia lanceoleosa</name>
    <dbReference type="NCBI Taxonomy" id="1840588"/>
    <lineage>
        <taxon>Eukaryota</taxon>
        <taxon>Viridiplantae</taxon>
        <taxon>Streptophyta</taxon>
        <taxon>Embryophyta</taxon>
        <taxon>Tracheophyta</taxon>
        <taxon>Spermatophyta</taxon>
        <taxon>Magnoliopsida</taxon>
        <taxon>eudicotyledons</taxon>
        <taxon>Gunneridae</taxon>
        <taxon>Pentapetalae</taxon>
        <taxon>asterids</taxon>
        <taxon>Ericales</taxon>
        <taxon>Theaceae</taxon>
        <taxon>Camellia</taxon>
    </lineage>
</organism>
<name>A0ACC0FEN2_9ERIC</name>
<reference evidence="1 2" key="1">
    <citation type="journal article" date="2022" name="Plant J.">
        <title>Chromosome-level genome of Camellia lanceoleosa provides a valuable resource for understanding genome evolution and self-incompatibility.</title>
        <authorList>
            <person name="Gong W."/>
            <person name="Xiao S."/>
            <person name="Wang L."/>
            <person name="Liao Z."/>
            <person name="Chang Y."/>
            <person name="Mo W."/>
            <person name="Hu G."/>
            <person name="Li W."/>
            <person name="Zhao G."/>
            <person name="Zhu H."/>
            <person name="Hu X."/>
            <person name="Ji K."/>
            <person name="Xiang X."/>
            <person name="Song Q."/>
            <person name="Yuan D."/>
            <person name="Jin S."/>
            <person name="Zhang L."/>
        </authorList>
    </citation>
    <scope>NUCLEOTIDE SEQUENCE [LARGE SCALE GENOMIC DNA]</scope>
    <source>
        <strain evidence="1">SQ_2022a</strain>
    </source>
</reference>
<dbReference type="EMBL" id="CM045771">
    <property type="protein sequence ID" value="KAI7987033.1"/>
    <property type="molecule type" value="Genomic_DNA"/>
</dbReference>
<evidence type="ECO:0000313" key="2">
    <source>
        <dbReference type="Proteomes" id="UP001060215"/>
    </source>
</evidence>
<comment type="caution">
    <text evidence="1">The sequence shown here is derived from an EMBL/GenBank/DDBJ whole genome shotgun (WGS) entry which is preliminary data.</text>
</comment>
<dbReference type="Proteomes" id="UP001060215">
    <property type="component" value="Chromosome 14"/>
</dbReference>
<protein>
    <submittedName>
        <fullName evidence="1">Receptor-like protein 52</fullName>
    </submittedName>
</protein>
<accession>A0ACC0FEN2</accession>